<evidence type="ECO:0000256" key="1">
    <source>
        <dbReference type="ARBA" id="ARBA00004162"/>
    </source>
</evidence>
<reference evidence="13 14" key="1">
    <citation type="journal article" date="2018" name="Science">
        <title>The opium poppy genome and morphinan production.</title>
        <authorList>
            <person name="Guo L."/>
            <person name="Winzer T."/>
            <person name="Yang X."/>
            <person name="Li Y."/>
            <person name="Ning Z."/>
            <person name="He Z."/>
            <person name="Teodor R."/>
            <person name="Lu Y."/>
            <person name="Bowser T.A."/>
            <person name="Graham I.A."/>
            <person name="Ye K."/>
        </authorList>
    </citation>
    <scope>NUCLEOTIDE SEQUENCE [LARGE SCALE GENOMIC DNA]</scope>
    <source>
        <strain evidence="14">cv. HN1</strain>
        <tissue evidence="13">Leaves</tissue>
    </source>
</reference>
<protein>
    <submittedName>
        <fullName evidence="13">Uncharacterized protein</fullName>
    </submittedName>
</protein>
<dbReference type="InterPro" id="IPR009721">
    <property type="entry name" value="O-acyltransferase_WSD1_C"/>
</dbReference>
<dbReference type="STRING" id="3469.A0A4Y7I5K4"/>
<dbReference type="PANTHER" id="PTHR31650">
    <property type="entry name" value="O-ACYLTRANSFERASE (WSD1-LIKE) FAMILY PROTEIN"/>
    <property type="match status" value="1"/>
</dbReference>
<evidence type="ECO:0000259" key="11">
    <source>
        <dbReference type="Pfam" id="PF03007"/>
    </source>
</evidence>
<dbReference type="UniPathway" id="UPA00282"/>
<comment type="subcellular location">
    <subcellularLocation>
        <location evidence="1">Cell membrane</location>
        <topology evidence="1">Single-pass membrane protein</topology>
    </subcellularLocation>
    <subcellularLocation>
        <location evidence="2">Endoplasmic reticulum membrane</location>
    </subcellularLocation>
</comment>
<dbReference type="GO" id="GO:0005886">
    <property type="term" value="C:plasma membrane"/>
    <property type="evidence" value="ECO:0007669"/>
    <property type="project" value="UniProtKB-SubCell"/>
</dbReference>
<evidence type="ECO:0000256" key="8">
    <source>
        <dbReference type="ARBA" id="ARBA00024360"/>
    </source>
</evidence>
<evidence type="ECO:0000259" key="12">
    <source>
        <dbReference type="Pfam" id="PF06974"/>
    </source>
</evidence>
<accession>A0A4Y7I5K4</accession>
<evidence type="ECO:0000256" key="6">
    <source>
        <dbReference type="ARBA" id="ARBA00022824"/>
    </source>
</evidence>
<keyword evidence="7" id="KW-0012">Acyltransferase</keyword>
<dbReference type="GO" id="GO:0047196">
    <property type="term" value="F:long-chain-alcohol O-fatty-acyltransferase activity"/>
    <property type="evidence" value="ECO:0007669"/>
    <property type="project" value="UniProtKB-EC"/>
</dbReference>
<name>A0A4Y7I5K4_PAPSO</name>
<evidence type="ECO:0000256" key="7">
    <source>
        <dbReference type="ARBA" id="ARBA00023315"/>
    </source>
</evidence>
<sequence length="492" mass="55511">MATNLEELQVAINGEKDDEEEQKFLEQPMSPSSQCFNTSILCYSILAFLEFESEIIDSKISQHLQKLLPILNPRFTSIVLRNVDGTQRWRKLNVDMVHLDEDHIKVAEFPKGLTPKDYDKHLEDYAFAIHKEGFPEGKPLWQVHLIKYPTSNAVSTLIFKLHHVLGDGYSLMGILLSCLQRVDDPSLPITFPTSTKLLKKNKRNCSQGLKFVSVCWNTVLDFGDSVIQSMLGEDDKTVIRSGKPGLESEPISISSISLSLQDISLVKSKVNGTVNDIVVGIIFYGIRLYMRKMGQESKDAKRVRAFVVVNTRMLAGYQSVEEMAKANTYGHRISCFPLRVPTSGNVEKMNPMDFVLKAKKTMRRKKHSLAVFLTGGLLHWMGKIKGAEGISSFIYKNSKKTSLGISNLVGPREKTAMAGHPVKGFYFAVMGTPRSLGIYIMSYMDKLRLVVTAEKEFIDSELLVSCMKEAFQNIYEASSWNDKDREVFLQKP</sequence>
<evidence type="ECO:0000256" key="3">
    <source>
        <dbReference type="ARBA" id="ARBA00004771"/>
    </source>
</evidence>
<comment type="catalytic activity">
    <reaction evidence="9">
        <text>a long chain fatty alcohol + a fatty acyl-CoA = a long-chain alcohol wax ester + CoA</text>
        <dbReference type="Rhea" id="RHEA:38443"/>
        <dbReference type="ChEBI" id="CHEBI:17135"/>
        <dbReference type="ChEBI" id="CHEBI:57287"/>
        <dbReference type="ChEBI" id="CHEBI:77636"/>
        <dbReference type="ChEBI" id="CHEBI:235323"/>
        <dbReference type="EC" id="2.3.1.75"/>
    </reaction>
</comment>
<comment type="pathway">
    <text evidence="3">Glycerolipid metabolism; triacylglycerol biosynthesis.</text>
</comment>
<dbReference type="PANTHER" id="PTHR31650:SF34">
    <property type="entry name" value="O-ACYLTRANSFERASE WSD1-LIKE ISOFORM X1"/>
    <property type="match status" value="1"/>
</dbReference>
<proteinExistence type="inferred from homology"/>
<keyword evidence="5" id="KW-0808">Transferase</keyword>
<dbReference type="OrthoDB" id="619536at2759"/>
<comment type="similarity">
    <text evidence="8">In the N-terminal section; belongs to the long-chain O-acyltransferase family.</text>
</comment>
<evidence type="ECO:0000256" key="4">
    <source>
        <dbReference type="ARBA" id="ARBA00005189"/>
    </source>
</evidence>
<feature type="domain" description="O-acyltransferase WSD1-like N-terminal" evidence="11">
    <location>
        <begin position="121"/>
        <end position="278"/>
    </location>
</feature>
<evidence type="ECO:0000256" key="9">
    <source>
        <dbReference type="ARBA" id="ARBA00047604"/>
    </source>
</evidence>
<evidence type="ECO:0000256" key="2">
    <source>
        <dbReference type="ARBA" id="ARBA00004586"/>
    </source>
</evidence>
<dbReference type="SUPFAM" id="SSF52777">
    <property type="entry name" value="CoA-dependent acyltransferases"/>
    <property type="match status" value="1"/>
</dbReference>
<dbReference type="GO" id="GO:0019432">
    <property type="term" value="P:triglyceride biosynthetic process"/>
    <property type="evidence" value="ECO:0007669"/>
    <property type="project" value="UniProtKB-UniPathway"/>
</dbReference>
<keyword evidence="14" id="KW-1185">Reference proteome</keyword>
<organism evidence="13 14">
    <name type="scientific">Papaver somniferum</name>
    <name type="common">Opium poppy</name>
    <dbReference type="NCBI Taxonomy" id="3469"/>
    <lineage>
        <taxon>Eukaryota</taxon>
        <taxon>Viridiplantae</taxon>
        <taxon>Streptophyta</taxon>
        <taxon>Embryophyta</taxon>
        <taxon>Tracheophyta</taxon>
        <taxon>Spermatophyta</taxon>
        <taxon>Magnoliopsida</taxon>
        <taxon>Ranunculales</taxon>
        <taxon>Papaveraceae</taxon>
        <taxon>Papaveroideae</taxon>
        <taxon>Papaver</taxon>
    </lineage>
</organism>
<gene>
    <name evidence="13" type="ORF">C5167_037141</name>
</gene>
<dbReference type="OMA" id="EIMIPIN"/>
<dbReference type="Pfam" id="PF03007">
    <property type="entry name" value="WS_DGAT_cat"/>
    <property type="match status" value="1"/>
</dbReference>
<feature type="domain" description="O-acyltransferase WSD1 C-terminal" evidence="12">
    <location>
        <begin position="340"/>
        <end position="474"/>
    </location>
</feature>
<dbReference type="AlphaFoldDB" id="A0A4Y7I5K4"/>
<dbReference type="Gramene" id="RZC44197">
    <property type="protein sequence ID" value="RZC44197"/>
    <property type="gene ID" value="C5167_037141"/>
</dbReference>
<dbReference type="GO" id="GO:0004144">
    <property type="term" value="F:diacylglycerol O-acyltransferase activity"/>
    <property type="evidence" value="ECO:0007669"/>
    <property type="project" value="UniProtKB-EC"/>
</dbReference>
<comment type="pathway">
    <text evidence="4">Lipid metabolism.</text>
</comment>
<dbReference type="InterPro" id="IPR004255">
    <property type="entry name" value="O-acyltransferase_WSD1_N"/>
</dbReference>
<dbReference type="Pfam" id="PF06974">
    <property type="entry name" value="WS_DGAT_C"/>
    <property type="match status" value="1"/>
</dbReference>
<evidence type="ECO:0000256" key="10">
    <source>
        <dbReference type="ARBA" id="ARBA00048109"/>
    </source>
</evidence>
<keyword evidence="6" id="KW-0256">Endoplasmic reticulum</keyword>
<dbReference type="Proteomes" id="UP000316621">
    <property type="component" value="Chromosome 1"/>
</dbReference>
<dbReference type="EMBL" id="CM010715">
    <property type="protein sequence ID" value="RZC44197.1"/>
    <property type="molecule type" value="Genomic_DNA"/>
</dbReference>
<evidence type="ECO:0000256" key="5">
    <source>
        <dbReference type="ARBA" id="ARBA00022679"/>
    </source>
</evidence>
<evidence type="ECO:0000313" key="14">
    <source>
        <dbReference type="Proteomes" id="UP000316621"/>
    </source>
</evidence>
<comment type="catalytic activity">
    <reaction evidence="10">
        <text>an acyl-CoA + a 1,2-diacyl-sn-glycerol = a triacyl-sn-glycerol + CoA</text>
        <dbReference type="Rhea" id="RHEA:10868"/>
        <dbReference type="ChEBI" id="CHEBI:17815"/>
        <dbReference type="ChEBI" id="CHEBI:57287"/>
        <dbReference type="ChEBI" id="CHEBI:58342"/>
        <dbReference type="ChEBI" id="CHEBI:64615"/>
        <dbReference type="EC" id="2.3.1.20"/>
    </reaction>
</comment>
<dbReference type="GO" id="GO:0005789">
    <property type="term" value="C:endoplasmic reticulum membrane"/>
    <property type="evidence" value="ECO:0007669"/>
    <property type="project" value="UniProtKB-SubCell"/>
</dbReference>
<evidence type="ECO:0000313" key="13">
    <source>
        <dbReference type="EMBL" id="RZC44197.1"/>
    </source>
</evidence>
<dbReference type="InterPro" id="IPR045034">
    <property type="entry name" value="O-acyltransferase_WSD1-like"/>
</dbReference>